<dbReference type="AlphaFoldDB" id="A0A7Y0HML9"/>
<dbReference type="Pfam" id="PF08665">
    <property type="entry name" value="PglZ"/>
    <property type="match status" value="1"/>
</dbReference>
<dbReference type="EMBL" id="JABBNI010000017">
    <property type="protein sequence ID" value="NMM63089.1"/>
    <property type="molecule type" value="Genomic_DNA"/>
</dbReference>
<dbReference type="SUPFAM" id="SSF53649">
    <property type="entry name" value="Alkaline phosphatase-like"/>
    <property type="match status" value="1"/>
</dbReference>
<evidence type="ECO:0000313" key="1">
    <source>
        <dbReference type="EMBL" id="NMM63089.1"/>
    </source>
</evidence>
<sequence>MFREYLVQKLGALYEDKIIIFDFDNIKNRYNYVEILEEFGFKIIFYDDATQFRNIYNNDTAYFYTRVAIIVILKCYVPYDVLKSFYNVEISWSSLFPELNKEVILNDKSLDLDLLYGAYSELYENLHIYEKTIDYVVRRVYGKENVQNYINKIEENLLASIRDRSLDYKAWIKVAAQKGKAEYIAAQCGVNVNFSFIDDEFKKFIINEYKSLSSITSRESPIMVNRVLDYIAKSKEKVALIVLDGMSVFDFNILSKGFESIDYEEDYIYAMIPTTTAISRQSLLSGKFPVQLERPFDLSREEKQFHEKAKDLGYLEKQVLYTRGYNIHIGPNIKFLSVIINDIDNLVHGQIQGREGMYNDINLLAHSRKIQELIKELYSKGFNIYITADHGNTLCTGLGAIRGAGVEVETRSKRMVIFKDFVRNNENIDSYGLIDYPGYYLDKQYKYYICNTGTSFDTKDSMVMTHGGISIDEVIVPFIKIKAVQNG</sequence>
<reference evidence="1 2" key="1">
    <citation type="submission" date="2020-06" db="EMBL/GenBank/DDBJ databases">
        <title>Complete Genome Sequence of Clostridium muelleri sp. nov. P21T, an Acid-Alcohol Producing Acetogen Isolated from Old Hay.</title>
        <authorList>
            <person name="Duncan K.E."/>
            <person name="Tanner R.S."/>
        </authorList>
    </citation>
    <scope>NUCLEOTIDE SEQUENCE [LARGE SCALE GENOMIC DNA]</scope>
    <source>
        <strain evidence="1 2">P21</strain>
    </source>
</reference>
<organism evidence="1 2">
    <name type="scientific">Clostridium muellerianum</name>
    <dbReference type="NCBI Taxonomy" id="2716538"/>
    <lineage>
        <taxon>Bacteria</taxon>
        <taxon>Bacillati</taxon>
        <taxon>Bacillota</taxon>
        <taxon>Clostridia</taxon>
        <taxon>Eubacteriales</taxon>
        <taxon>Clostridiaceae</taxon>
        <taxon>Clostridium</taxon>
    </lineage>
</organism>
<gene>
    <name evidence="1" type="ORF">HBE96_10330</name>
</gene>
<dbReference type="Proteomes" id="UP000537131">
    <property type="component" value="Unassembled WGS sequence"/>
</dbReference>
<accession>A0A7Y0HML9</accession>
<name>A0A7Y0HML9_9CLOT</name>
<protein>
    <submittedName>
        <fullName evidence="1">PglZ domain-containing protein</fullName>
    </submittedName>
</protein>
<proteinExistence type="predicted"/>
<comment type="caution">
    <text evidence="1">The sequence shown here is derived from an EMBL/GenBank/DDBJ whole genome shotgun (WGS) entry which is preliminary data.</text>
</comment>
<evidence type="ECO:0000313" key="2">
    <source>
        <dbReference type="Proteomes" id="UP000537131"/>
    </source>
</evidence>
<dbReference type="InterPro" id="IPR017850">
    <property type="entry name" value="Alkaline_phosphatase_core_sf"/>
</dbReference>
<dbReference type="RefSeq" id="WP_169297687.1">
    <property type="nucleotide sequence ID" value="NZ_JABBNI010000017.1"/>
</dbReference>
<keyword evidence="2" id="KW-1185">Reference proteome</keyword>